<evidence type="ECO:0000259" key="4">
    <source>
        <dbReference type="PROSITE" id="PS50213"/>
    </source>
</evidence>
<feature type="region of interest" description="Disordered" evidence="2">
    <location>
        <begin position="509"/>
        <end position="532"/>
    </location>
</feature>
<dbReference type="Gene3D" id="3.30.160.60">
    <property type="entry name" value="Classic Zinc Finger"/>
    <property type="match status" value="1"/>
</dbReference>
<feature type="region of interest" description="Disordered" evidence="2">
    <location>
        <begin position="1003"/>
        <end position="1056"/>
    </location>
</feature>
<dbReference type="PANTHER" id="PTHR10900:SF125">
    <property type="entry name" value="FAS1 DOMAIN-CONTAINING PROTEIN YLR001C"/>
    <property type="match status" value="1"/>
</dbReference>
<evidence type="ECO:0000256" key="3">
    <source>
        <dbReference type="SAM" id="SignalP"/>
    </source>
</evidence>
<keyword evidence="1" id="KW-0175">Coiled coil</keyword>
<feature type="chain" id="PRO_5034069015" description="FAS1 domain-containing protein" evidence="3">
    <location>
        <begin position="21"/>
        <end position="1160"/>
    </location>
</feature>
<dbReference type="EMBL" id="ULHB01000073">
    <property type="protein sequence ID" value="SYW80423.1"/>
    <property type="molecule type" value="Genomic_DNA"/>
</dbReference>
<dbReference type="GO" id="GO:0005615">
    <property type="term" value="C:extracellular space"/>
    <property type="evidence" value="ECO:0007669"/>
    <property type="project" value="TreeGrafter"/>
</dbReference>
<dbReference type="InterPro" id="IPR046347">
    <property type="entry name" value="bZIP_sf"/>
</dbReference>
<dbReference type="Pfam" id="PF02469">
    <property type="entry name" value="Fasciclin"/>
    <property type="match status" value="1"/>
</dbReference>
<dbReference type="AlphaFoldDB" id="A0A8H8TS60"/>
<evidence type="ECO:0000313" key="6">
    <source>
        <dbReference type="Proteomes" id="UP000658997"/>
    </source>
</evidence>
<gene>
    <name evidence="5" type="ORF">UBRO2_03691</name>
</gene>
<dbReference type="InterPro" id="IPR036378">
    <property type="entry name" value="FAS1_dom_sf"/>
</dbReference>
<dbReference type="SMART" id="SM00554">
    <property type="entry name" value="FAS1"/>
    <property type="match status" value="1"/>
</dbReference>
<evidence type="ECO:0000256" key="1">
    <source>
        <dbReference type="SAM" id="Coils"/>
    </source>
</evidence>
<feature type="compositionally biased region" description="Polar residues" evidence="2">
    <location>
        <begin position="606"/>
        <end position="627"/>
    </location>
</feature>
<reference evidence="5" key="1">
    <citation type="submission" date="2018-08" db="EMBL/GenBank/DDBJ databases">
        <authorList>
            <person name="Guldener U."/>
        </authorList>
    </citation>
    <scope>NUCLEOTIDE SEQUENCE</scope>
    <source>
        <strain evidence="5">UB2</strain>
    </source>
</reference>
<name>A0A8H8TS60_9BASI</name>
<dbReference type="InterPro" id="IPR004827">
    <property type="entry name" value="bZIP"/>
</dbReference>
<organism evidence="5 6">
    <name type="scientific">Ustilago bromivora</name>
    <dbReference type="NCBI Taxonomy" id="307758"/>
    <lineage>
        <taxon>Eukaryota</taxon>
        <taxon>Fungi</taxon>
        <taxon>Dikarya</taxon>
        <taxon>Basidiomycota</taxon>
        <taxon>Ustilaginomycotina</taxon>
        <taxon>Ustilaginomycetes</taxon>
        <taxon>Ustilaginales</taxon>
        <taxon>Ustilaginaceae</taxon>
        <taxon>Ustilago</taxon>
    </lineage>
</organism>
<comment type="caution">
    <text evidence="5">The sequence shown here is derived from an EMBL/GenBank/DDBJ whole genome shotgun (WGS) entry which is preliminary data.</text>
</comment>
<dbReference type="Proteomes" id="UP000658997">
    <property type="component" value="Unassembled WGS sequence"/>
</dbReference>
<feature type="compositionally biased region" description="Polar residues" evidence="2">
    <location>
        <begin position="514"/>
        <end position="532"/>
    </location>
</feature>
<dbReference type="PANTHER" id="PTHR10900">
    <property type="entry name" value="PERIOSTIN-RELATED"/>
    <property type="match status" value="1"/>
</dbReference>
<keyword evidence="3" id="KW-0732">Signal</keyword>
<dbReference type="SUPFAM" id="SSF82153">
    <property type="entry name" value="FAS1 domain"/>
    <property type="match status" value="2"/>
</dbReference>
<feature type="compositionally biased region" description="Low complexity" evidence="2">
    <location>
        <begin position="667"/>
        <end position="689"/>
    </location>
</feature>
<dbReference type="CDD" id="cd12193">
    <property type="entry name" value="bZIP_GCN4"/>
    <property type="match status" value="1"/>
</dbReference>
<dbReference type="PROSITE" id="PS00036">
    <property type="entry name" value="BZIP_BASIC"/>
    <property type="match status" value="1"/>
</dbReference>
<sequence>MRIATPTALVAALHASTVSAAPAIEAEQQLTFNSPPTSGFLSLTTKLTSALTSVFSSLTYPTPTSNSEDQTIWDLINSDSEFSQLAHILNYSSDATKEILRKKEDLTLFAPLNWHHHRDGGDHDGEKEAYTDLSFGPASIQTWTGMERQIAEYEQEFGAHSFHHDGDSDDDDDEKKKKHRREAIRHLIDAHALYHLVRSPHVLDAKAIADNSSVATWLNTGKSHLNNAGTDWRVRIGKSLLPLPAVYLNFYSRVVKPDIKTKNGLVQGIKYPLILPPDVLQSLFYGQTTFSTTTSGLQKVHAAKYLSYGPEYHHHEHHGHEGGKHFQAWHHQGKNGSDGDHFSGVAAETVFVPTNLAWSRLPFALRAYLFSPWGYHLLEKVFMLHSLPHDIVYADFVHHVGGQKVQPTFSVEGGANKASYTFDSVLPAIHGKKGELEQVDVDVYRYYLVPGNKGPLQTRVVVQNVSVILQDIPASNGVYHGITRFIKPKGHPEKGVWAEVAEATEAAGYERTDSITSSLPNPSFPSTTNISPTNLPSGLISALSPLTNRTQISPTAPNKLSYNLPSWLPLTSSASLASANNIPQAQHKLPDSHSNSAKTPFLTGVNPPTNDNASTQSQPFLKNTTTTSNKPISLRAHLEAAISNPSSPSAQANLLRHLQSTLAAIRPSSSSQAAATTNSSASTSSPQQPTFALVPSITPAAVASALAATRCYTLSSTPAAASTPANVTNITSAQQTQRLEQIRYYQQLIAQLNATMPANTAATAAMLPFEASRYTDSVKTDLASGFNAAAFGLNPMSADDPSWIGHGFQAQAAEDFLSSPEWTDPSPALTDSMSFEIDSCSPSPLLPLDSYEDDLGVPGIAGAPLFPPMDGYASSNVSPLELSNNDFGASNTVGDFGAPEMGSDFSLFPETASAHNPAKAVKLPVEMAFSKLSKPGAGSSAASSTEDPAITLLRALSSAALSNSAAATASVAVPTTTSATSAPALTASPLAFTTSSAPPTLAPAPASMPVATADESNSSSAAAMYRRTSSSSSSSSSSTKTDSTSRGTKRRLDTTELLPLDAPIQKRTYYAVSATSRRDTTATDVDEFAEEEEAIRREKDPRVAKRLSNTLAARRSRHRKAEELRLLHEKIEALTCEVESWKRRCELAEKERDDARALVA</sequence>
<dbReference type="SUPFAM" id="SSF57959">
    <property type="entry name" value="Leucine zipper domain"/>
    <property type="match status" value="1"/>
</dbReference>
<feature type="compositionally biased region" description="Low complexity" evidence="2">
    <location>
        <begin position="1018"/>
        <end position="1046"/>
    </location>
</feature>
<dbReference type="GO" id="GO:0003700">
    <property type="term" value="F:DNA-binding transcription factor activity"/>
    <property type="evidence" value="ECO:0007669"/>
    <property type="project" value="InterPro"/>
</dbReference>
<accession>A0A8H8TS60</accession>
<dbReference type="InterPro" id="IPR000782">
    <property type="entry name" value="FAS1_domain"/>
</dbReference>
<proteinExistence type="predicted"/>
<keyword evidence="6" id="KW-1185">Reference proteome</keyword>
<protein>
    <recommendedName>
        <fullName evidence="4">FAS1 domain-containing protein</fullName>
    </recommendedName>
</protein>
<feature type="region of interest" description="Disordered" evidence="2">
    <location>
        <begin position="161"/>
        <end position="180"/>
    </location>
</feature>
<feature type="region of interest" description="Disordered" evidence="2">
    <location>
        <begin position="666"/>
        <end position="689"/>
    </location>
</feature>
<feature type="coiled-coil region" evidence="1">
    <location>
        <begin position="1124"/>
        <end position="1158"/>
    </location>
</feature>
<dbReference type="InterPro" id="IPR050904">
    <property type="entry name" value="Adhesion/Biosynth-related"/>
</dbReference>
<feature type="region of interest" description="Disordered" evidence="2">
    <location>
        <begin position="585"/>
        <end position="627"/>
    </location>
</feature>
<dbReference type="PROSITE" id="PS50213">
    <property type="entry name" value="FAS1"/>
    <property type="match status" value="1"/>
</dbReference>
<evidence type="ECO:0000256" key="2">
    <source>
        <dbReference type="SAM" id="MobiDB-lite"/>
    </source>
</evidence>
<evidence type="ECO:0000313" key="5">
    <source>
        <dbReference type="EMBL" id="SYW80423.1"/>
    </source>
</evidence>
<dbReference type="Gene3D" id="2.30.180.10">
    <property type="entry name" value="FAS1 domain"/>
    <property type="match status" value="2"/>
</dbReference>
<feature type="signal peptide" evidence="3">
    <location>
        <begin position="1"/>
        <end position="20"/>
    </location>
</feature>
<feature type="domain" description="FAS1" evidence="4">
    <location>
        <begin position="277"/>
        <end position="486"/>
    </location>
</feature>